<dbReference type="SUPFAM" id="SSF56801">
    <property type="entry name" value="Acetyl-CoA synthetase-like"/>
    <property type="match status" value="1"/>
</dbReference>
<organism evidence="4 5">
    <name type="scientific">Metschnikowia aff. pulcherrima</name>
    <dbReference type="NCBI Taxonomy" id="2163413"/>
    <lineage>
        <taxon>Eukaryota</taxon>
        <taxon>Fungi</taxon>
        <taxon>Dikarya</taxon>
        <taxon>Ascomycota</taxon>
        <taxon>Saccharomycotina</taxon>
        <taxon>Pichiomycetes</taxon>
        <taxon>Metschnikowiaceae</taxon>
        <taxon>Metschnikowia</taxon>
    </lineage>
</organism>
<dbReference type="GO" id="GO:0005524">
    <property type="term" value="F:ATP binding"/>
    <property type="evidence" value="ECO:0007669"/>
    <property type="project" value="UniProtKB-KW"/>
</dbReference>
<dbReference type="Gene3D" id="3.40.50.12780">
    <property type="entry name" value="N-terminal domain of ligase-like"/>
    <property type="match status" value="1"/>
</dbReference>
<gene>
    <name evidence="4" type="primary">MPUL0B01390</name>
    <name evidence="4" type="ORF">METSCH_B01390</name>
</gene>
<accession>A0A4P6XI65</accession>
<sequence>MSVPLLPQSKRTIYKEIKDGLPLDPFTMSEAFPLLGTKQDGYSPIYRNRKSQEGLISVPHPSVKTLKDVFDIGSSNFPDANCIGVRAISTDGKPGPYRWETYSQIDNLQKCFGAGVFFVLQNNPYITDSAAHLKIKDHNTLVRCGCESFILTLYSHNRREWCISDLACSEYSITNTSLYDTLGIETAEHILALTESPIVVCSKDKLELLVALKEKNTNSLSNLIAIVLMDRLGPSDDALMQRANNGHIAVYDFEQVVCLGDISKAVAVHPKPETVYTISFTSGTTSMPKGVVLTHANAVSAVTFCLSNLKVIEMPRFYCFLPLAHIYQRMAMSFAYLIGTAIGMPQSASPLTLLDDVKQLKPHTLALVPRVLTKFEAAIKAQTVNNAEKPMLQKLFANAVHKKADLMLRADGAEGRHLFYDRLIGVLRRKLGFDDLITMSTGSAPISAETVKFLKAVLNIGISQGYGLTESFAGICSSLSHEAVPGSCGPISITTEIKLKNLPQMNYTAEDEGGPRGELMLRGPQIFKEYYKDPEETAKAKNSDGWFSTGDVAKIDEMTGRIFIIDRVKNFFKLAQGEYITPEKIENTYLSAFPVLSQLLVHGDSLQTYLVSIAGVEPETAKLWIKRCFRVEIASDEDMIEFMNKPEVKTQFLKAMNAAVHDSIQGFERIHNLRIGIEPMRIEDGVITPTMKIKRAVASKFFLRELSEMYEEGSLLKAVDTKL</sequence>
<keyword evidence="1" id="KW-0547">Nucleotide-binding</keyword>
<dbReference type="EMBL" id="CP034457">
    <property type="protein sequence ID" value="QBM86947.1"/>
    <property type="molecule type" value="Genomic_DNA"/>
</dbReference>
<name>A0A4P6XI65_9ASCO</name>
<evidence type="ECO:0000259" key="3">
    <source>
        <dbReference type="Pfam" id="PF00501"/>
    </source>
</evidence>
<dbReference type="PROSITE" id="PS00455">
    <property type="entry name" value="AMP_BINDING"/>
    <property type="match status" value="1"/>
</dbReference>
<dbReference type="Pfam" id="PF00501">
    <property type="entry name" value="AMP-binding"/>
    <property type="match status" value="1"/>
</dbReference>
<dbReference type="InterPro" id="IPR000873">
    <property type="entry name" value="AMP-dep_synth/lig_dom"/>
</dbReference>
<feature type="domain" description="AMP-dependent synthetase/ligase" evidence="3">
    <location>
        <begin position="153"/>
        <end position="531"/>
    </location>
</feature>
<dbReference type="GO" id="GO:0004467">
    <property type="term" value="F:long-chain fatty acid-CoA ligase activity"/>
    <property type="evidence" value="ECO:0007669"/>
    <property type="project" value="TreeGrafter"/>
</dbReference>
<dbReference type="GO" id="GO:0005783">
    <property type="term" value="C:endoplasmic reticulum"/>
    <property type="evidence" value="ECO:0007669"/>
    <property type="project" value="TreeGrafter"/>
</dbReference>
<dbReference type="InterPro" id="IPR042099">
    <property type="entry name" value="ANL_N_sf"/>
</dbReference>
<dbReference type="GO" id="GO:0016020">
    <property type="term" value="C:membrane"/>
    <property type="evidence" value="ECO:0007669"/>
    <property type="project" value="TreeGrafter"/>
</dbReference>
<keyword evidence="5" id="KW-1185">Reference proteome</keyword>
<evidence type="ECO:0000313" key="4">
    <source>
        <dbReference type="EMBL" id="QBM86947.1"/>
    </source>
</evidence>
<keyword evidence="2" id="KW-0067">ATP-binding</keyword>
<dbReference type="Proteomes" id="UP000292447">
    <property type="component" value="Chromosome II"/>
</dbReference>
<dbReference type="PANTHER" id="PTHR43272:SF33">
    <property type="entry name" value="AMP-BINDING DOMAIN-CONTAINING PROTEIN-RELATED"/>
    <property type="match status" value="1"/>
</dbReference>
<dbReference type="InterPro" id="IPR020845">
    <property type="entry name" value="AMP-binding_CS"/>
</dbReference>
<evidence type="ECO:0000313" key="5">
    <source>
        <dbReference type="Proteomes" id="UP000292447"/>
    </source>
</evidence>
<dbReference type="AlphaFoldDB" id="A0A4P6XI65"/>
<evidence type="ECO:0000256" key="2">
    <source>
        <dbReference type="ARBA" id="ARBA00022840"/>
    </source>
</evidence>
<proteinExistence type="predicted"/>
<protein>
    <submittedName>
        <fullName evidence="4">Long-chain acyl-CoA synthetase</fullName>
    </submittedName>
</protein>
<evidence type="ECO:0000256" key="1">
    <source>
        <dbReference type="ARBA" id="ARBA00022741"/>
    </source>
</evidence>
<dbReference type="PANTHER" id="PTHR43272">
    <property type="entry name" value="LONG-CHAIN-FATTY-ACID--COA LIGASE"/>
    <property type="match status" value="1"/>
</dbReference>
<reference evidence="5" key="1">
    <citation type="submission" date="2019-03" db="EMBL/GenBank/DDBJ databases">
        <title>Snf2 controls pulcherriminic acid biosynthesis and connects pigmentation and antifungal activity of the yeast Metschnikowia pulcherrima.</title>
        <authorList>
            <person name="Gore-Lloyd D."/>
            <person name="Sumann I."/>
            <person name="Brachmann A.O."/>
            <person name="Schneeberger K."/>
            <person name="Ortiz-Merino R.A."/>
            <person name="Moreno-Beltran M."/>
            <person name="Schlaefli M."/>
            <person name="Kirner P."/>
            <person name="Santos Kron A."/>
            <person name="Wolfe K.H."/>
            <person name="Piel J."/>
            <person name="Ahrens C.H."/>
            <person name="Henk D."/>
            <person name="Freimoser F.M."/>
        </authorList>
    </citation>
    <scope>NUCLEOTIDE SEQUENCE [LARGE SCALE GENOMIC DNA]</scope>
    <source>
        <strain evidence="5">APC 1.2</strain>
    </source>
</reference>
<dbReference type="STRING" id="2163413.A0A4P6XI65"/>